<feature type="domain" description="VWA7 N-terminal" evidence="10">
    <location>
        <begin position="67"/>
        <end position="292"/>
    </location>
</feature>
<evidence type="ECO:0000259" key="10">
    <source>
        <dbReference type="Pfam" id="PF25107"/>
    </source>
</evidence>
<dbReference type="InterPro" id="IPR036465">
    <property type="entry name" value="vWFA_dom_sf"/>
</dbReference>
<evidence type="ECO:0000256" key="1">
    <source>
        <dbReference type="ARBA" id="ARBA00004613"/>
    </source>
</evidence>
<dbReference type="Pfam" id="PF25107">
    <property type="entry name" value="VWA7_N"/>
    <property type="match status" value="1"/>
</dbReference>
<dbReference type="PANTHER" id="PTHR14905">
    <property type="entry name" value="NG37"/>
    <property type="match status" value="1"/>
</dbReference>
<dbReference type="PANTHER" id="PTHR14905:SF22">
    <property type="entry name" value="VON WILLEBRAND FACTOR A DOMAIN-CONTAINING PROTEIN 7-LIKE"/>
    <property type="match status" value="1"/>
</dbReference>
<feature type="domain" description="Hemicentin/VWA7 galactose-binding" evidence="6">
    <location>
        <begin position="487"/>
        <end position="584"/>
    </location>
</feature>
<dbReference type="GeneID" id="108434780"/>
<feature type="signal peptide" evidence="5">
    <location>
        <begin position="1"/>
        <end position="22"/>
    </location>
</feature>
<dbReference type="Gene3D" id="3.40.50.410">
    <property type="entry name" value="von Willebrand factor, type A domain"/>
    <property type="match status" value="1"/>
</dbReference>
<dbReference type="Ensembl" id="ENSPNAT00000016045.2">
    <property type="protein sequence ID" value="ENSPNAP00000009628.2"/>
    <property type="gene ID" value="ENSPNAG00000015109.2"/>
</dbReference>
<name>A0A3B4CDL9_PYGNA</name>
<evidence type="ECO:0000256" key="2">
    <source>
        <dbReference type="ARBA" id="ARBA00022525"/>
    </source>
</evidence>
<feature type="domain" description="Hemicentin-1-like von Willebrand factor A" evidence="9">
    <location>
        <begin position="303"/>
        <end position="468"/>
    </location>
</feature>
<dbReference type="Pfam" id="PF23610">
    <property type="entry name" value="VWA7_4"/>
    <property type="match status" value="1"/>
</dbReference>
<evidence type="ECO:0000256" key="3">
    <source>
        <dbReference type="ARBA" id="ARBA00022729"/>
    </source>
</evidence>
<dbReference type="OrthoDB" id="301415at2759"/>
<dbReference type="InterPro" id="IPR056862">
    <property type="entry name" value="VWA7_N"/>
</dbReference>
<feature type="domain" description="VWA7 beta-sandwich" evidence="7">
    <location>
        <begin position="588"/>
        <end position="690"/>
    </location>
</feature>
<feature type="chain" id="PRO_5043713976" description="VWFA domain-containing protein" evidence="5">
    <location>
        <begin position="23"/>
        <end position="930"/>
    </location>
</feature>
<dbReference type="Pfam" id="PF25106">
    <property type="entry name" value="VWA_4"/>
    <property type="match status" value="1"/>
</dbReference>
<evidence type="ECO:0000256" key="4">
    <source>
        <dbReference type="ARBA" id="ARBA00023180"/>
    </source>
</evidence>
<reference evidence="11 12" key="1">
    <citation type="submission" date="2020-10" db="EMBL/GenBank/DDBJ databases">
        <title>Pygocentrus nattereri (red-bellied piranha) genome, fPygNat1, primary haplotype.</title>
        <authorList>
            <person name="Myers G."/>
            <person name="Meyer A."/>
            <person name="Karagic N."/>
            <person name="Pippel M."/>
            <person name="Winkler S."/>
            <person name="Tracey A."/>
            <person name="Wood J."/>
            <person name="Formenti G."/>
            <person name="Howe K."/>
            <person name="Fedrigo O."/>
            <person name="Jarvis E.D."/>
        </authorList>
    </citation>
    <scope>NUCLEOTIDE SEQUENCE [LARGE SCALE GENOMIC DNA]</scope>
</reference>
<keyword evidence="3 5" id="KW-0732">Signal</keyword>
<dbReference type="Pfam" id="PF23560">
    <property type="entry name" value="GBD_Hemicentin"/>
    <property type="match status" value="1"/>
</dbReference>
<evidence type="ECO:0000259" key="6">
    <source>
        <dbReference type="Pfam" id="PF23560"/>
    </source>
</evidence>
<dbReference type="AlphaFoldDB" id="A0A3B4CDL9"/>
<dbReference type="Pfam" id="PF23619">
    <property type="entry name" value="Ig_VWA7"/>
    <property type="match status" value="1"/>
</dbReference>
<organism evidence="11 12">
    <name type="scientific">Pygocentrus nattereri</name>
    <name type="common">Red-bellied piranha</name>
    <dbReference type="NCBI Taxonomy" id="42514"/>
    <lineage>
        <taxon>Eukaryota</taxon>
        <taxon>Metazoa</taxon>
        <taxon>Chordata</taxon>
        <taxon>Craniata</taxon>
        <taxon>Vertebrata</taxon>
        <taxon>Euteleostomi</taxon>
        <taxon>Actinopterygii</taxon>
        <taxon>Neopterygii</taxon>
        <taxon>Teleostei</taxon>
        <taxon>Ostariophysi</taxon>
        <taxon>Characiformes</taxon>
        <taxon>Characoidei</taxon>
        <taxon>Pygocentrus</taxon>
    </lineage>
</organism>
<dbReference type="GeneTree" id="ENSGT00390000011517"/>
<comment type="subcellular location">
    <subcellularLocation>
        <location evidence="1">Secreted</location>
    </subcellularLocation>
</comment>
<keyword evidence="4" id="KW-0325">Glycoprotein</keyword>
<dbReference type="Proteomes" id="UP001501920">
    <property type="component" value="Chromosome 5"/>
</dbReference>
<keyword evidence="2" id="KW-0964">Secreted</keyword>
<dbReference type="InterPro" id="IPR057615">
    <property type="entry name" value="Ig_VWA7"/>
</dbReference>
<evidence type="ECO:0000259" key="7">
    <source>
        <dbReference type="Pfam" id="PF23610"/>
    </source>
</evidence>
<reference evidence="11" key="3">
    <citation type="submission" date="2025-09" db="UniProtKB">
        <authorList>
            <consortium name="Ensembl"/>
        </authorList>
    </citation>
    <scope>IDENTIFICATION</scope>
</reference>
<evidence type="ECO:0000259" key="8">
    <source>
        <dbReference type="Pfam" id="PF23619"/>
    </source>
</evidence>
<protein>
    <recommendedName>
        <fullName evidence="13">VWFA domain-containing protein</fullName>
    </recommendedName>
</protein>
<evidence type="ECO:0000313" key="12">
    <source>
        <dbReference type="Proteomes" id="UP001501920"/>
    </source>
</evidence>
<dbReference type="InterPro" id="IPR057613">
    <property type="entry name" value="VWA7_4"/>
</dbReference>
<reference evidence="11" key="2">
    <citation type="submission" date="2025-08" db="UniProtKB">
        <authorList>
            <consortium name="Ensembl"/>
        </authorList>
    </citation>
    <scope>IDENTIFICATION</scope>
</reference>
<evidence type="ECO:0008006" key="13">
    <source>
        <dbReference type="Google" id="ProtNLM"/>
    </source>
</evidence>
<keyword evidence="12" id="KW-1185">Reference proteome</keyword>
<dbReference type="SUPFAM" id="SSF53300">
    <property type="entry name" value="vWA-like"/>
    <property type="match status" value="1"/>
</dbReference>
<proteinExistence type="predicted"/>
<dbReference type="InterPro" id="IPR052577">
    <property type="entry name" value="VWA7"/>
</dbReference>
<dbReference type="InterPro" id="IPR056475">
    <property type="entry name" value="GBD_Hemicentin/VWA7"/>
</dbReference>
<sequence>MEMRSEVCGVALLVMLLSGVQAFLPGGNGGNTHVTITENALMKKMSEVCKAVVESEGREFKPTGSSVEELLGACLGSATGQVSAAKFHEALNQIYMENSLVDRDFMASNPHHFNSESFSGGRTLITQGTAAIKANIRKGSFQAARETLGRVLHTLQDFYSHSNWVELGNKATYPALIRPDLTISNIADIYTPTCSDCASGTCPNQLQPFILSRKKLTSGYMGLFSAYKPKGKCSHGGAADLSSTQNPRGGISKDERRAHNADLHNTAVSLATEASLELLEDIRGAAGNKDYLRLMGIARSAVLCFVIDTTGSMADDIAEAKRVSYSIIDSKKGTQDEPSEYILVPFNDPDFGPLIRTADPDVMKAEISKLGASGGGDAPEMCLSGLQLALTGAPASSLIYVFTDAPAKDTHLEKNIKALTHRTKSAVYYLLTASTRSKRSVSPQARSGFQLYYDLALASGGQVIKVSKADLPRATDIIIDTSTSALVTILQKARDPGSVESFPFLLDASVSKVTVYITGDSLKFTLHSPSGVSQSDSAGKGSLAVIQTVGNLWRVQLNTPIETGLWNISIVPTQAYTIKVTGQSVNTFIYNFVEDFKGPHPGYAVIYGRPQKGLPAKLLLTVTGQKGADTLKVQEVALVEVSGSRLADGVIQEMGGGKFLVTVNEVPEGEFVVMMKGEDVATSSRFQRQSTTLTSLSNVIVTATVNSTLLPGEDFLLPFTVMTSGTGGTYTITIGNDRNIPLTYNTKLNLVSGVSTESTVILKPPANTASGTDVTLTIAAEGPGGADSNYAVLRLSVLAKVTDLTPPVCEIVRVSGICLSSCTNYTWDLSVNITDGNGSGIEDISVQQGRGNFSQVAVVDGGVTVVMGRYSASCCAPDVTLSVVDKEGNVGKCSYSVQNRGGVSLSLSLLLWACLLLSALNTMQDVLLLF</sequence>
<dbReference type="GO" id="GO:0005576">
    <property type="term" value="C:extracellular region"/>
    <property type="evidence" value="ECO:0007669"/>
    <property type="project" value="UniProtKB-SubCell"/>
</dbReference>
<dbReference type="RefSeq" id="XP_017565643.2">
    <property type="nucleotide sequence ID" value="XM_017710154.2"/>
</dbReference>
<evidence type="ECO:0000259" key="9">
    <source>
        <dbReference type="Pfam" id="PF25106"/>
    </source>
</evidence>
<accession>A0A3B4CDL9</accession>
<evidence type="ECO:0000313" key="11">
    <source>
        <dbReference type="Ensembl" id="ENSPNAP00000009628.2"/>
    </source>
</evidence>
<evidence type="ECO:0000256" key="5">
    <source>
        <dbReference type="SAM" id="SignalP"/>
    </source>
</evidence>
<dbReference type="InterPro" id="IPR056861">
    <property type="entry name" value="HMCN1-like_VWA"/>
</dbReference>
<feature type="domain" description="VWA7 Ig-like" evidence="8">
    <location>
        <begin position="699"/>
        <end position="799"/>
    </location>
</feature>